<accession>A0A081NNW2</accession>
<keyword evidence="1" id="KW-0812">Transmembrane</keyword>
<evidence type="ECO:0000313" key="2">
    <source>
        <dbReference type="EMBL" id="MRG88527.1"/>
    </source>
</evidence>
<feature type="transmembrane region" description="Helical" evidence="1">
    <location>
        <begin position="51"/>
        <end position="70"/>
    </location>
</feature>
<keyword evidence="1" id="KW-0472">Membrane</keyword>
<keyword evidence="1" id="KW-1133">Transmembrane helix</keyword>
<evidence type="ECO:0000313" key="3">
    <source>
        <dbReference type="Proteomes" id="UP000460207"/>
    </source>
</evidence>
<reference evidence="2 3" key="1">
    <citation type="submission" date="2019-11" db="EMBL/GenBank/DDBJ databases">
        <title>Draft genome sequence of 12 host-associated Lactobacillus reuteri rodent strains.</title>
        <authorList>
            <person name="Zhang S."/>
            <person name="Ozcam M."/>
            <person name="Van Pijkeren J.P."/>
        </authorList>
    </citation>
    <scope>NUCLEOTIDE SEQUENCE [LARGE SCALE GENOMIC DNA]</scope>
    <source>
        <strain evidence="2 3">N4I</strain>
    </source>
</reference>
<organism evidence="2 3">
    <name type="scientific">Limosilactobacillus reuteri</name>
    <name type="common">Lactobacillus reuteri</name>
    <dbReference type="NCBI Taxonomy" id="1598"/>
    <lineage>
        <taxon>Bacteria</taxon>
        <taxon>Bacillati</taxon>
        <taxon>Bacillota</taxon>
        <taxon>Bacilli</taxon>
        <taxon>Lactobacillales</taxon>
        <taxon>Lactobacillaceae</taxon>
        <taxon>Limosilactobacillus</taxon>
    </lineage>
</organism>
<gene>
    <name evidence="2" type="ORF">GIX76_00645</name>
</gene>
<dbReference type="Proteomes" id="UP000460207">
    <property type="component" value="Unassembled WGS sequence"/>
</dbReference>
<name>A0A081NNW2_LIMRT</name>
<comment type="caution">
    <text evidence="2">The sequence shown here is derived from an EMBL/GenBank/DDBJ whole genome shotgun (WGS) entry which is preliminary data.</text>
</comment>
<evidence type="ECO:0000256" key="1">
    <source>
        <dbReference type="SAM" id="Phobius"/>
    </source>
</evidence>
<protein>
    <submittedName>
        <fullName evidence="2">Zinc ribbon domain-containing protein</fullName>
    </submittedName>
</protein>
<dbReference type="EMBL" id="WJND01000001">
    <property type="protein sequence ID" value="MRG88527.1"/>
    <property type="molecule type" value="Genomic_DNA"/>
</dbReference>
<proteinExistence type="predicted"/>
<dbReference type="RefSeq" id="WP_035153721.1">
    <property type="nucleotide sequence ID" value="NZ_WJND01000001.1"/>
</dbReference>
<dbReference type="AlphaFoldDB" id="A0A081NNW2"/>
<sequence length="198" mass="23692">MNEKIKGITCPNCGMINPLNQYQCINCGKKLPKQLKNSKNKLSRKISKRKTTITIILILFVLSCSIVYGIRYHSQSKIGGKLDKICFIYQNRQRKTLYMRYLAFYTLPHQEKRYSQILEFHSKSELDHITIKKFEKIYKNNPKQHVKFEDTKNGGILKYPDGHYEEYKYSRHGKYDIKHWRMIVSNDPRVYFYLTISY</sequence>